<accession>H3KEY5</accession>
<protein>
    <submittedName>
        <fullName evidence="5">Transcriptional regulator, TetR family</fullName>
    </submittedName>
</protein>
<evidence type="ECO:0000313" key="6">
    <source>
        <dbReference type="Proteomes" id="UP000004956"/>
    </source>
</evidence>
<dbReference type="AlphaFoldDB" id="H3KEY5"/>
<gene>
    <name evidence="5" type="ORF">HMPREF9440_01300</name>
</gene>
<reference evidence="5 6" key="1">
    <citation type="submission" date="2011-11" db="EMBL/GenBank/DDBJ databases">
        <authorList>
            <person name="Weinstock G."/>
            <person name="Sodergren E."/>
            <person name="Clifton S."/>
            <person name="Fulton L."/>
            <person name="Fulton B."/>
            <person name="Courtney L."/>
            <person name="Fronick C."/>
            <person name="Harrison M."/>
            <person name="Strong C."/>
            <person name="Farmer C."/>
            <person name="Delahaunty K."/>
            <person name="Markovic C."/>
            <person name="Hall O."/>
            <person name="Minx P."/>
            <person name="Tomlinson C."/>
            <person name="Mitreva M."/>
            <person name="Hou S."/>
            <person name="Chen J."/>
            <person name="Wollam A."/>
            <person name="Pepin K.H."/>
            <person name="Johnson M."/>
            <person name="Bhonagiri V."/>
            <person name="Zhang X."/>
            <person name="Suruliraj S."/>
            <person name="Warren W."/>
            <person name="Chinwalla A."/>
            <person name="Mardis E.R."/>
            <person name="Wilson R.K."/>
        </authorList>
    </citation>
    <scope>NUCLEOTIDE SEQUENCE [LARGE SCALE GENOMIC DNA]</scope>
    <source>
        <strain evidence="5 6">YIT 11816</strain>
    </source>
</reference>
<evidence type="ECO:0000259" key="4">
    <source>
        <dbReference type="PROSITE" id="PS50977"/>
    </source>
</evidence>
<evidence type="ECO:0000313" key="5">
    <source>
        <dbReference type="EMBL" id="EHY31330.1"/>
    </source>
</evidence>
<feature type="compositionally biased region" description="Low complexity" evidence="3">
    <location>
        <begin position="1"/>
        <end position="24"/>
    </location>
</feature>
<dbReference type="Proteomes" id="UP000004956">
    <property type="component" value="Unassembled WGS sequence"/>
</dbReference>
<feature type="region of interest" description="Disordered" evidence="3">
    <location>
        <begin position="347"/>
        <end position="393"/>
    </location>
</feature>
<organism evidence="5 6">
    <name type="scientific">Sutterella parvirubra YIT 11816</name>
    <dbReference type="NCBI Taxonomy" id="762967"/>
    <lineage>
        <taxon>Bacteria</taxon>
        <taxon>Pseudomonadati</taxon>
        <taxon>Pseudomonadota</taxon>
        <taxon>Betaproteobacteria</taxon>
        <taxon>Burkholderiales</taxon>
        <taxon>Sutterellaceae</taxon>
        <taxon>Sutterella</taxon>
    </lineage>
</organism>
<dbReference type="InterPro" id="IPR009057">
    <property type="entry name" value="Homeodomain-like_sf"/>
</dbReference>
<dbReference type="EMBL" id="AFBQ01000179">
    <property type="protein sequence ID" value="EHY31330.1"/>
    <property type="molecule type" value="Genomic_DNA"/>
</dbReference>
<keyword evidence="6" id="KW-1185">Reference proteome</keyword>
<dbReference type="Gene3D" id="1.10.10.60">
    <property type="entry name" value="Homeodomain-like"/>
    <property type="match status" value="1"/>
</dbReference>
<feature type="DNA-binding region" description="H-T-H motif" evidence="2">
    <location>
        <begin position="55"/>
        <end position="74"/>
    </location>
</feature>
<dbReference type="Gene3D" id="1.10.357.10">
    <property type="entry name" value="Tetracycline Repressor, domain 2"/>
    <property type="match status" value="1"/>
</dbReference>
<evidence type="ECO:0000256" key="1">
    <source>
        <dbReference type="ARBA" id="ARBA00023125"/>
    </source>
</evidence>
<evidence type="ECO:0000256" key="2">
    <source>
        <dbReference type="PROSITE-ProRule" id="PRU00335"/>
    </source>
</evidence>
<dbReference type="PANTHER" id="PTHR43479">
    <property type="entry name" value="ACREF/ENVCD OPERON REPRESSOR-RELATED"/>
    <property type="match status" value="1"/>
</dbReference>
<dbReference type="SUPFAM" id="SSF46689">
    <property type="entry name" value="Homeodomain-like"/>
    <property type="match status" value="1"/>
</dbReference>
<dbReference type="OrthoDB" id="270177at2"/>
<dbReference type="Pfam" id="PF00440">
    <property type="entry name" value="TetR_N"/>
    <property type="match status" value="1"/>
</dbReference>
<dbReference type="InterPro" id="IPR050624">
    <property type="entry name" value="HTH-type_Tx_Regulator"/>
</dbReference>
<proteinExistence type="predicted"/>
<dbReference type="HOGENOM" id="CLU_574814_0_0_4"/>
<dbReference type="RefSeq" id="WP_008542194.1">
    <property type="nucleotide sequence ID" value="NZ_JH604957.1"/>
</dbReference>
<dbReference type="PANTHER" id="PTHR43479:SF11">
    <property type="entry name" value="ACREF_ENVCD OPERON REPRESSOR-RELATED"/>
    <property type="match status" value="1"/>
</dbReference>
<dbReference type="PROSITE" id="PS50977">
    <property type="entry name" value="HTH_TETR_2"/>
    <property type="match status" value="1"/>
</dbReference>
<feature type="domain" description="HTH tetR-type" evidence="4">
    <location>
        <begin position="32"/>
        <end position="92"/>
    </location>
</feature>
<feature type="region of interest" description="Disordered" evidence="3">
    <location>
        <begin position="420"/>
        <end position="475"/>
    </location>
</feature>
<dbReference type="STRING" id="762967.HMPREF9440_01300"/>
<feature type="region of interest" description="Disordered" evidence="3">
    <location>
        <begin position="1"/>
        <end position="27"/>
    </location>
</feature>
<dbReference type="Pfam" id="PF14246">
    <property type="entry name" value="TetR_C_7"/>
    <property type="match status" value="1"/>
</dbReference>
<sequence>MPEQNTTDAPETAEASEPADAPASRPLTQRGLDRRRALLMHSADLFIEVGYERTSIREIIARAGGSRSLIYQCFKNKHGLFLACLQMTVDDVYSSYVQEGRKGLTLDEELLTFGRIFLEHMTNRRAQGLLRLIFSETTRFHEIGEWYWREGVMQSWVCFARVMRDYVDLPDEELIDAARSYINLLKGGLVEECLANPSLVPTEARIRAEVERAAGWIADALVVRQARFERALLRALKDRVAQPAAGYDFSALDFDALGKLTGVADAADAVAAETEAKPARTRKTRTKKAAETVDAVDADEVFREAEALSAAVAAARGIESDVTEAARAAVRLEDVLPKVAAVEETVGEPEVKIETKAEEKAEDAAPEAVTVEEAAEPAEAAEAPKRKRTPKSCVTKIAPKANAEGAFAKPLGSELRAQEYRAKKEAAKAAAEAGEAAETAETGESGEAAPKPKRSRKTRASLIGAGKTAKKETVE</sequence>
<name>H3KEY5_9BURK</name>
<comment type="caution">
    <text evidence="5">The sequence shown here is derived from an EMBL/GenBank/DDBJ whole genome shotgun (WGS) entry which is preliminary data.</text>
</comment>
<feature type="compositionally biased region" description="Low complexity" evidence="3">
    <location>
        <begin position="428"/>
        <end position="449"/>
    </location>
</feature>
<feature type="compositionally biased region" description="Low complexity" evidence="3">
    <location>
        <begin position="366"/>
        <end position="381"/>
    </location>
</feature>
<dbReference type="GO" id="GO:0003677">
    <property type="term" value="F:DNA binding"/>
    <property type="evidence" value="ECO:0007669"/>
    <property type="project" value="UniProtKB-UniRule"/>
</dbReference>
<keyword evidence="1 2" id="KW-0238">DNA-binding</keyword>
<dbReference type="InterPro" id="IPR039536">
    <property type="entry name" value="TetR_C_Proteobacteria"/>
</dbReference>
<dbReference type="InterPro" id="IPR001647">
    <property type="entry name" value="HTH_TetR"/>
</dbReference>
<feature type="compositionally biased region" description="Basic and acidic residues" evidence="3">
    <location>
        <begin position="349"/>
        <end position="363"/>
    </location>
</feature>
<dbReference type="PATRIC" id="fig|762967.3.peg.1022"/>
<evidence type="ECO:0000256" key="3">
    <source>
        <dbReference type="SAM" id="MobiDB-lite"/>
    </source>
</evidence>